<dbReference type="EMBL" id="FOPM01000007">
    <property type="protein sequence ID" value="SFG64857.1"/>
    <property type="molecule type" value="Genomic_DNA"/>
</dbReference>
<accession>A0A1I2TND5</accession>
<sequence length="143" mass="15593">MPRWLAVPVTLALFTAVMLAVGWVLPATAGEEPVYRCKAIEGRDLSNDGRMLPIRTDTALFQSFQSILVDTATGVIRVGSSTWRWHVAQKGSSQNDFVAVAGPSPSMASANLFRVRLWEGMTTPVFFMVGLTMVLTGTCETVR</sequence>
<name>A0A1I2TND5_9HYPH</name>
<evidence type="ECO:0000313" key="1">
    <source>
        <dbReference type="EMBL" id="SFG64857.1"/>
    </source>
</evidence>
<gene>
    <name evidence="1" type="ORF">SAMN05192565_107142</name>
</gene>
<reference evidence="2" key="1">
    <citation type="submission" date="2016-10" db="EMBL/GenBank/DDBJ databases">
        <authorList>
            <person name="Varghese N."/>
            <person name="Submissions S."/>
        </authorList>
    </citation>
    <scope>NUCLEOTIDE SEQUENCE [LARGE SCALE GENOMIC DNA]</scope>
    <source>
        <strain evidence="2">Gh-105</strain>
    </source>
</reference>
<proteinExistence type="predicted"/>
<dbReference type="STRING" id="582675.SAMN05192565_107142"/>
<dbReference type="OrthoDB" id="8444768at2"/>
<evidence type="ECO:0000313" key="2">
    <source>
        <dbReference type="Proteomes" id="UP000199229"/>
    </source>
</evidence>
<dbReference type="RefSeq" id="WP_091970727.1">
    <property type="nucleotide sequence ID" value="NZ_FOPM01000007.1"/>
</dbReference>
<protein>
    <submittedName>
        <fullName evidence="1">Uncharacterized protein</fullName>
    </submittedName>
</protein>
<keyword evidence="2" id="KW-1185">Reference proteome</keyword>
<dbReference type="Proteomes" id="UP000199229">
    <property type="component" value="Unassembled WGS sequence"/>
</dbReference>
<organism evidence="1 2">
    <name type="scientific">Methylobacterium gossipiicola</name>
    <dbReference type="NCBI Taxonomy" id="582675"/>
    <lineage>
        <taxon>Bacteria</taxon>
        <taxon>Pseudomonadati</taxon>
        <taxon>Pseudomonadota</taxon>
        <taxon>Alphaproteobacteria</taxon>
        <taxon>Hyphomicrobiales</taxon>
        <taxon>Methylobacteriaceae</taxon>
        <taxon>Methylobacterium</taxon>
    </lineage>
</organism>
<dbReference type="AlphaFoldDB" id="A0A1I2TND5"/>